<evidence type="ECO:0000313" key="5">
    <source>
        <dbReference type="Proteomes" id="UP000709672"/>
    </source>
</evidence>
<keyword evidence="2" id="KW-0804">Transcription</keyword>
<evidence type="ECO:0000313" key="4">
    <source>
        <dbReference type="EMBL" id="MBI2465840.1"/>
    </source>
</evidence>
<sequence>MTASDFQTTAGQVEVVNPDLYLATLTDKKASLEIEAEVSLGVGYEPVERRKKEKIAIGSIALDAIYTPIRKVKFVVVNMRVGDRTDFNKLVFEIETDGSIKPETAFKKAVDILDEHIKILGSIEIEPEEVTAAPKKVSKKSKKTE</sequence>
<dbReference type="GO" id="GO:0006351">
    <property type="term" value="P:DNA-templated transcription"/>
    <property type="evidence" value="ECO:0007669"/>
    <property type="project" value="InterPro"/>
</dbReference>
<dbReference type="GO" id="GO:0046983">
    <property type="term" value="F:protein dimerization activity"/>
    <property type="evidence" value="ECO:0007669"/>
    <property type="project" value="InterPro"/>
</dbReference>
<proteinExistence type="predicted"/>
<dbReference type="InterPro" id="IPR036603">
    <property type="entry name" value="RBP11-like"/>
</dbReference>
<gene>
    <name evidence="4" type="ORF">HYV66_01250</name>
</gene>
<organism evidence="4 5">
    <name type="scientific">Candidatus Sungiibacteriota bacterium</name>
    <dbReference type="NCBI Taxonomy" id="2750080"/>
    <lineage>
        <taxon>Bacteria</taxon>
        <taxon>Candidatus Sungiibacteriota</taxon>
    </lineage>
</organism>
<feature type="domain" description="DNA-directed RNA polymerase RpoA/D/Rpb3-type" evidence="3">
    <location>
        <begin position="1"/>
        <end position="123"/>
    </location>
</feature>
<dbReference type="GO" id="GO:0003899">
    <property type="term" value="F:DNA-directed RNA polymerase activity"/>
    <property type="evidence" value="ECO:0007669"/>
    <property type="project" value="InterPro"/>
</dbReference>
<accession>A0A932DSA7</accession>
<keyword evidence="1" id="KW-0240">DNA-directed RNA polymerase</keyword>
<evidence type="ECO:0000256" key="2">
    <source>
        <dbReference type="ARBA" id="ARBA00023163"/>
    </source>
</evidence>
<evidence type="ECO:0000259" key="3">
    <source>
        <dbReference type="SMART" id="SM00662"/>
    </source>
</evidence>
<comment type="caution">
    <text evidence="4">The sequence shown here is derived from an EMBL/GenBank/DDBJ whole genome shotgun (WGS) entry which is preliminary data.</text>
</comment>
<name>A0A932DSA7_9BACT</name>
<dbReference type="GO" id="GO:0000428">
    <property type="term" value="C:DNA-directed RNA polymerase complex"/>
    <property type="evidence" value="ECO:0007669"/>
    <property type="project" value="UniProtKB-KW"/>
</dbReference>
<dbReference type="InterPro" id="IPR011263">
    <property type="entry name" value="DNA-dir_RNA_pol_RpoA/D/Rpb3"/>
</dbReference>
<dbReference type="SUPFAM" id="SSF55257">
    <property type="entry name" value="RBP11-like subunits of RNA polymerase"/>
    <property type="match status" value="1"/>
</dbReference>
<reference evidence="4" key="1">
    <citation type="submission" date="2020-07" db="EMBL/GenBank/DDBJ databases">
        <title>Huge and variable diversity of episymbiotic CPR bacteria and DPANN archaea in groundwater ecosystems.</title>
        <authorList>
            <person name="He C.Y."/>
            <person name="Keren R."/>
            <person name="Whittaker M."/>
            <person name="Farag I.F."/>
            <person name="Doudna J."/>
            <person name="Cate J.H.D."/>
            <person name="Banfield J.F."/>
        </authorList>
    </citation>
    <scope>NUCLEOTIDE SEQUENCE</scope>
    <source>
        <strain evidence="4">NC_groundwater_418_Ag_B-0.1um_45_10</strain>
    </source>
</reference>
<dbReference type="EMBL" id="JACPHQ010000015">
    <property type="protein sequence ID" value="MBI2465840.1"/>
    <property type="molecule type" value="Genomic_DNA"/>
</dbReference>
<protein>
    <recommendedName>
        <fullName evidence="3">DNA-directed RNA polymerase RpoA/D/Rpb3-type domain-containing protein</fullName>
    </recommendedName>
</protein>
<dbReference type="Gene3D" id="3.30.1360.10">
    <property type="entry name" value="RNA polymerase, RBP11-like subunit"/>
    <property type="match status" value="1"/>
</dbReference>
<dbReference type="SMART" id="SM00662">
    <property type="entry name" value="RPOLD"/>
    <property type="match status" value="1"/>
</dbReference>
<dbReference type="Proteomes" id="UP000709672">
    <property type="component" value="Unassembled WGS sequence"/>
</dbReference>
<dbReference type="Pfam" id="PF01000">
    <property type="entry name" value="RNA_pol_A_bac"/>
    <property type="match status" value="1"/>
</dbReference>
<dbReference type="InterPro" id="IPR011262">
    <property type="entry name" value="DNA-dir_RNA_pol_insert"/>
</dbReference>
<dbReference type="AlphaFoldDB" id="A0A932DSA7"/>
<evidence type="ECO:0000256" key="1">
    <source>
        <dbReference type="ARBA" id="ARBA00022478"/>
    </source>
</evidence>